<protein>
    <recommendedName>
        <fullName evidence="3">Condensation domain-containing protein</fullName>
    </recommendedName>
</protein>
<organism evidence="1 2">
    <name type="scientific">Rotaria sordida</name>
    <dbReference type="NCBI Taxonomy" id="392033"/>
    <lineage>
        <taxon>Eukaryota</taxon>
        <taxon>Metazoa</taxon>
        <taxon>Spiralia</taxon>
        <taxon>Gnathifera</taxon>
        <taxon>Rotifera</taxon>
        <taxon>Eurotatoria</taxon>
        <taxon>Bdelloidea</taxon>
        <taxon>Philodinida</taxon>
        <taxon>Philodinidae</taxon>
        <taxon>Rotaria</taxon>
    </lineage>
</organism>
<accession>A0A820BWK8</accession>
<sequence length="109" mass="12391">MFTNITKKSTARKMGGERQELSPLFKITSTGRLQSIASFAQHRIWLDEQVYLNSKICPAVYNNLLAAIIKRGSMSIPRIKSAISKILEQHQVLRTAVRMNEETGQLEQM</sequence>
<dbReference type="Proteomes" id="UP000663874">
    <property type="component" value="Unassembled WGS sequence"/>
</dbReference>
<evidence type="ECO:0000313" key="1">
    <source>
        <dbReference type="EMBL" id="CAF4214213.1"/>
    </source>
</evidence>
<name>A0A820BWK8_9BILA</name>
<feature type="non-terminal residue" evidence="1">
    <location>
        <position position="109"/>
    </location>
</feature>
<evidence type="ECO:0008006" key="3">
    <source>
        <dbReference type="Google" id="ProtNLM"/>
    </source>
</evidence>
<gene>
    <name evidence="1" type="ORF">FNK824_LOCUS36926</name>
</gene>
<evidence type="ECO:0000313" key="2">
    <source>
        <dbReference type="Proteomes" id="UP000663874"/>
    </source>
</evidence>
<proteinExistence type="predicted"/>
<dbReference type="InterPro" id="IPR023213">
    <property type="entry name" value="CAT-like_dom_sf"/>
</dbReference>
<dbReference type="SUPFAM" id="SSF52777">
    <property type="entry name" value="CoA-dependent acyltransferases"/>
    <property type="match status" value="1"/>
</dbReference>
<dbReference type="EMBL" id="CAJOBE010017770">
    <property type="protein sequence ID" value="CAF4214213.1"/>
    <property type="molecule type" value="Genomic_DNA"/>
</dbReference>
<dbReference type="Gene3D" id="3.30.559.10">
    <property type="entry name" value="Chloramphenicol acetyltransferase-like domain"/>
    <property type="match status" value="1"/>
</dbReference>
<comment type="caution">
    <text evidence="1">The sequence shown here is derived from an EMBL/GenBank/DDBJ whole genome shotgun (WGS) entry which is preliminary data.</text>
</comment>
<reference evidence="1" key="1">
    <citation type="submission" date="2021-02" db="EMBL/GenBank/DDBJ databases">
        <authorList>
            <person name="Nowell W R."/>
        </authorList>
    </citation>
    <scope>NUCLEOTIDE SEQUENCE</scope>
</reference>
<dbReference type="AlphaFoldDB" id="A0A820BWK8"/>